<proteinExistence type="predicted"/>
<gene>
    <name evidence="1" type="ORF">IE987_28895</name>
</gene>
<reference evidence="1" key="1">
    <citation type="submission" date="2020-07" db="EMBL/GenBank/DDBJ databases">
        <title>Clinical and genomic characterization of carbapenemase-producing Enterobacterales causing secondary infections during the COVID-19 crisis at a New York City hospital.</title>
        <authorList>
            <person name="Gomez-Simmonds A."/>
            <person name="Annavajhala M.K."/>
            <person name="Uhlemann A.-C."/>
        </authorList>
    </citation>
    <scope>NUCLEOTIDE SEQUENCE</scope>
    <source>
        <strain evidence="1">NK1593</strain>
    </source>
</reference>
<comment type="caution">
    <text evidence="1">The sequence shown here is derived from an EMBL/GenBank/DDBJ whole genome shotgun (WGS) entry which is preliminary data.</text>
</comment>
<evidence type="ECO:0000313" key="1">
    <source>
        <dbReference type="EMBL" id="MBD3708735.1"/>
    </source>
</evidence>
<dbReference type="AlphaFoldDB" id="A0A927HQI7"/>
<organism evidence="1 2">
    <name type="scientific">Klebsiella pneumoniae</name>
    <dbReference type="NCBI Taxonomy" id="573"/>
    <lineage>
        <taxon>Bacteria</taxon>
        <taxon>Pseudomonadati</taxon>
        <taxon>Pseudomonadota</taxon>
        <taxon>Gammaproteobacteria</taxon>
        <taxon>Enterobacterales</taxon>
        <taxon>Enterobacteriaceae</taxon>
        <taxon>Klebsiella/Raoultella group</taxon>
        <taxon>Klebsiella</taxon>
        <taxon>Klebsiella pneumoniae complex</taxon>
    </lineage>
</organism>
<protein>
    <submittedName>
        <fullName evidence="1">Uncharacterized protein</fullName>
    </submittedName>
</protein>
<accession>A0A927HQI7</accession>
<dbReference type="Proteomes" id="UP000657739">
    <property type="component" value="Unassembled WGS sequence"/>
</dbReference>
<sequence length="89" mass="10034">MRKITFSGSEYFLNSRLTVRVFIIRRKRDGPERYSARRMLTASGLAENMASSSLSNLIFPDGQVVLLTVQVPEQVAGYKQENGFKVASF</sequence>
<evidence type="ECO:0000313" key="2">
    <source>
        <dbReference type="Proteomes" id="UP000657739"/>
    </source>
</evidence>
<dbReference type="EMBL" id="JACXTE010000005">
    <property type="protein sequence ID" value="MBD3708735.1"/>
    <property type="molecule type" value="Genomic_DNA"/>
</dbReference>
<name>A0A927HQI7_KLEPN</name>